<accession>A0ABU6DQE7</accession>
<gene>
    <name evidence="1" type="ORF">I2F25_03315</name>
</gene>
<protein>
    <submittedName>
        <fullName evidence="1">Uncharacterized protein</fullName>
    </submittedName>
</protein>
<name>A0ABU6DQE7_9GAMM</name>
<reference evidence="1 2" key="1">
    <citation type="submission" date="2019-08" db="EMBL/GenBank/DDBJ databases">
        <title>Five species of Acinetobacter isolated from floral nectar and animal pollinators.</title>
        <authorList>
            <person name="Hendry T.A."/>
        </authorList>
    </citation>
    <scope>NUCLEOTIDE SEQUENCE [LARGE SCALE GENOMIC DNA]</scope>
    <source>
        <strain evidence="1 2">MD18.27</strain>
    </source>
</reference>
<proteinExistence type="predicted"/>
<sequence>MYEYNYRTGWADAKYDFSAELNRELQTADGPITPEEGMERLGYICDPSLYFNPPNSPKYITVLIAHHVNPDMYQYIVIFSLYADNIEYFGVTDTPSLIELLGKLVPVVNH</sequence>
<dbReference type="RefSeq" id="WP_325774664.1">
    <property type="nucleotide sequence ID" value="NZ_VTDN01000002.1"/>
</dbReference>
<keyword evidence="2" id="KW-1185">Reference proteome</keyword>
<evidence type="ECO:0000313" key="2">
    <source>
        <dbReference type="Proteomes" id="UP001339883"/>
    </source>
</evidence>
<dbReference type="Proteomes" id="UP001339883">
    <property type="component" value="Unassembled WGS sequence"/>
</dbReference>
<comment type="caution">
    <text evidence="1">The sequence shown here is derived from an EMBL/GenBank/DDBJ whole genome shotgun (WGS) entry which is preliminary data.</text>
</comment>
<dbReference type="EMBL" id="VTDN01000002">
    <property type="protein sequence ID" value="MEB5476086.1"/>
    <property type="molecule type" value="Genomic_DNA"/>
</dbReference>
<organism evidence="1 2">
    <name type="scientific">Acinetobacter pollinis</name>
    <dbReference type="NCBI Taxonomy" id="2605270"/>
    <lineage>
        <taxon>Bacteria</taxon>
        <taxon>Pseudomonadati</taxon>
        <taxon>Pseudomonadota</taxon>
        <taxon>Gammaproteobacteria</taxon>
        <taxon>Moraxellales</taxon>
        <taxon>Moraxellaceae</taxon>
        <taxon>Acinetobacter</taxon>
    </lineage>
</organism>
<evidence type="ECO:0000313" key="1">
    <source>
        <dbReference type="EMBL" id="MEB5476086.1"/>
    </source>
</evidence>